<sequence>MHYAAPALLIGLGARILLDTFTRTEEPTLHDFILIGAWQGVVLQYAYKSTEYALLVALGILAKLFFDFSSSPDTARLTSCVLGFAVGFICTDFISQFFEEPENPSEKRRRKTHASNPSTDKRQRIVQFRQSVQGDSERALKLKHAISDITSVDSDSELIPAKEALTPLEREIAQLRARASLADSERRRYKEERKWAISQGNMPRASQMKWEVKRYTALMENFNRLADAKVLEAGQLNGTLRVVANDSSNQGIASSSKTKLTFTNNEARQTELRQIALPGAPRQFLRPSTSHRHPSGTLKSAMRDALR</sequence>
<feature type="region of interest" description="Disordered" evidence="1">
    <location>
        <begin position="101"/>
        <end position="123"/>
    </location>
</feature>
<evidence type="ECO:0000313" key="3">
    <source>
        <dbReference type="Proteomes" id="UP000242287"/>
    </source>
</evidence>
<dbReference type="EMBL" id="KZ301972">
    <property type="protein sequence ID" value="PFH53815.1"/>
    <property type="molecule type" value="Genomic_DNA"/>
</dbReference>
<reference evidence="2 3" key="1">
    <citation type="submission" date="2014-02" db="EMBL/GenBank/DDBJ databases">
        <title>Transposable element dynamics among asymbiotic and ectomycorrhizal Amanita fungi.</title>
        <authorList>
            <consortium name="DOE Joint Genome Institute"/>
            <person name="Hess J."/>
            <person name="Skrede I."/>
            <person name="Wolfe B."/>
            <person name="LaButti K."/>
            <person name="Ohm R.A."/>
            <person name="Grigoriev I.V."/>
            <person name="Pringle A."/>
        </authorList>
    </citation>
    <scope>NUCLEOTIDE SEQUENCE [LARGE SCALE GENOMIC DNA]</scope>
    <source>
        <strain evidence="2 3">SKay4041</strain>
    </source>
</reference>
<feature type="region of interest" description="Disordered" evidence="1">
    <location>
        <begin position="279"/>
        <end position="307"/>
    </location>
</feature>
<name>A0A2A9NS47_9AGAR</name>
<keyword evidence="3" id="KW-1185">Reference proteome</keyword>
<proteinExistence type="predicted"/>
<organism evidence="2 3">
    <name type="scientific">Amanita thiersii Skay4041</name>
    <dbReference type="NCBI Taxonomy" id="703135"/>
    <lineage>
        <taxon>Eukaryota</taxon>
        <taxon>Fungi</taxon>
        <taxon>Dikarya</taxon>
        <taxon>Basidiomycota</taxon>
        <taxon>Agaricomycotina</taxon>
        <taxon>Agaricomycetes</taxon>
        <taxon>Agaricomycetidae</taxon>
        <taxon>Agaricales</taxon>
        <taxon>Pluteineae</taxon>
        <taxon>Amanitaceae</taxon>
        <taxon>Amanita</taxon>
    </lineage>
</organism>
<protein>
    <submittedName>
        <fullName evidence="2">Uncharacterized protein</fullName>
    </submittedName>
</protein>
<evidence type="ECO:0000313" key="2">
    <source>
        <dbReference type="EMBL" id="PFH53815.1"/>
    </source>
</evidence>
<dbReference type="Proteomes" id="UP000242287">
    <property type="component" value="Unassembled WGS sequence"/>
</dbReference>
<gene>
    <name evidence="2" type="ORF">AMATHDRAFT_1042</name>
</gene>
<dbReference type="OrthoDB" id="3246365at2759"/>
<accession>A0A2A9NS47</accession>
<evidence type="ECO:0000256" key="1">
    <source>
        <dbReference type="SAM" id="MobiDB-lite"/>
    </source>
</evidence>
<dbReference type="AlphaFoldDB" id="A0A2A9NS47"/>